<reference evidence="2" key="1">
    <citation type="submission" date="2021-01" db="EMBL/GenBank/DDBJ databases">
        <authorList>
            <person name="Corre E."/>
            <person name="Pelletier E."/>
            <person name="Niang G."/>
            <person name="Scheremetjew M."/>
            <person name="Finn R."/>
            <person name="Kale V."/>
            <person name="Holt S."/>
            <person name="Cochrane G."/>
            <person name="Meng A."/>
            <person name="Brown T."/>
            <person name="Cohen L."/>
        </authorList>
    </citation>
    <scope>NUCLEOTIDE SEQUENCE</scope>
    <source>
        <strain evidence="2">PLY429</strain>
    </source>
</reference>
<dbReference type="PANTHER" id="PTHR35716:SF6">
    <property type="entry name" value="DUF4864 DOMAIN-CONTAINING PROTEIN"/>
    <property type="match status" value="1"/>
</dbReference>
<gene>
    <name evidence="2" type="ORF">TCHU04912_LOCUS895</name>
</gene>
<evidence type="ECO:0000313" key="2">
    <source>
        <dbReference type="EMBL" id="CAD9198662.1"/>
    </source>
</evidence>
<protein>
    <submittedName>
        <fullName evidence="2">Uncharacterized protein</fullName>
    </submittedName>
</protein>
<evidence type="ECO:0000256" key="1">
    <source>
        <dbReference type="SAM" id="MobiDB-lite"/>
    </source>
</evidence>
<proteinExistence type="predicted"/>
<feature type="region of interest" description="Disordered" evidence="1">
    <location>
        <begin position="68"/>
        <end position="89"/>
    </location>
</feature>
<name>A0A7S1SHC7_9CHLO</name>
<dbReference type="AlphaFoldDB" id="A0A7S1SHC7"/>
<accession>A0A7S1SHC7</accession>
<dbReference type="PANTHER" id="PTHR35716">
    <property type="entry name" value="OS05G0574700 PROTEIN-RELATED"/>
    <property type="match status" value="1"/>
</dbReference>
<sequence>MAITISLATRHLANSCRSAYCTTKKASVPEAICSSSRDRVLPRAVRGKLSVGFRGWSRTRPSVRVCARSSEDSSAGDANVPIGRGGGGPEGASATVQELLDLLTSGEAGKVKVLDALLNSLTEAQQDEWYAAVAAEPTWTDEEELRQLEIFLEGPFDACALRVLLLNGPPMVGRTLSSLTIAPGELLQRILLLGATGEEVVLAWRLVMEESLEPVYKGIKVRDRWAVKSVKGEPAEPLPHDASPTASPEAVVAAQLAALAELDVQRCFNFASPANKAAIGDNLSRFAEMLQVPAYSILLGHKVSNVLSTKQLTSKKFVCVCGVEGTETAPGSESLQPRRAVFIWILSLQKMEGSYLNCWMTDAVYRGDDSAMLFQAGGS</sequence>
<dbReference type="EMBL" id="HBGG01001582">
    <property type="protein sequence ID" value="CAD9198662.1"/>
    <property type="molecule type" value="Transcribed_RNA"/>
</dbReference>
<organism evidence="2">
    <name type="scientific">Tetraselmis chuii</name>
    <dbReference type="NCBI Taxonomy" id="63592"/>
    <lineage>
        <taxon>Eukaryota</taxon>
        <taxon>Viridiplantae</taxon>
        <taxon>Chlorophyta</taxon>
        <taxon>core chlorophytes</taxon>
        <taxon>Chlorodendrophyceae</taxon>
        <taxon>Chlorodendrales</taxon>
        <taxon>Chlorodendraceae</taxon>
        <taxon>Tetraselmis</taxon>
    </lineage>
</organism>